<dbReference type="AlphaFoldDB" id="A0A1B7Y552"/>
<evidence type="ECO:0000313" key="2">
    <source>
        <dbReference type="Proteomes" id="UP000092177"/>
    </source>
</evidence>
<sequence>MEQVERKFADEIRSSYFRDDIRVVVRRLFKDEVLKLRGYTAEKPDLSCKEKQAVESLCSCTIKNAAFDCTLAGVAMSHAAVVDAVSRCPPNL</sequence>
<protein>
    <submittedName>
        <fullName evidence="1">Uncharacterized protein</fullName>
    </submittedName>
</protein>
<accession>A0A1B7Y552</accession>
<dbReference type="GeneID" id="28867698"/>
<organism evidence="1 2">
    <name type="scientific">Colletotrichum higginsianum (strain IMI 349063)</name>
    <name type="common">Crucifer anthracnose fungus</name>
    <dbReference type="NCBI Taxonomy" id="759273"/>
    <lineage>
        <taxon>Eukaryota</taxon>
        <taxon>Fungi</taxon>
        <taxon>Dikarya</taxon>
        <taxon>Ascomycota</taxon>
        <taxon>Pezizomycotina</taxon>
        <taxon>Sordariomycetes</taxon>
        <taxon>Hypocreomycetidae</taxon>
        <taxon>Glomerellales</taxon>
        <taxon>Glomerellaceae</taxon>
        <taxon>Colletotrichum</taxon>
        <taxon>Colletotrichum destructivum species complex</taxon>
    </lineage>
</organism>
<dbReference type="VEuPathDB" id="FungiDB:CH63R_08617"/>
<dbReference type="RefSeq" id="XP_018155614.1">
    <property type="nucleotide sequence ID" value="XM_018303591.1"/>
</dbReference>
<gene>
    <name evidence="1" type="ORF">CH63R_08617</name>
</gene>
<name>A0A1B7Y552_COLHI</name>
<comment type="caution">
    <text evidence="1">The sequence shown here is derived from an EMBL/GenBank/DDBJ whole genome shotgun (WGS) entry which is preliminary data.</text>
</comment>
<dbReference type="KEGG" id="chig:CH63R_08617"/>
<evidence type="ECO:0000313" key="1">
    <source>
        <dbReference type="EMBL" id="OBR07096.1"/>
    </source>
</evidence>
<keyword evidence="2" id="KW-1185">Reference proteome</keyword>
<reference evidence="2" key="1">
    <citation type="journal article" date="2017" name="BMC Genomics">
        <title>Gapless genome assembly of Colletotrichum higginsianum reveals chromosome structure and association of transposable elements with secondary metabolite gene clusters.</title>
        <authorList>
            <person name="Dallery J.-F."/>
            <person name="Lapalu N."/>
            <person name="Zampounis A."/>
            <person name="Pigne S."/>
            <person name="Luyten I."/>
            <person name="Amselem J."/>
            <person name="Wittenberg A.H.J."/>
            <person name="Zhou S."/>
            <person name="de Queiroz M.V."/>
            <person name="Robin G.P."/>
            <person name="Auger A."/>
            <person name="Hainaut M."/>
            <person name="Henrissat B."/>
            <person name="Kim K.-T."/>
            <person name="Lee Y.-H."/>
            <person name="Lespinet O."/>
            <person name="Schwartz D.C."/>
            <person name="Thon M.R."/>
            <person name="O'Connell R.J."/>
        </authorList>
    </citation>
    <scope>NUCLEOTIDE SEQUENCE [LARGE SCALE GENOMIC DNA]</scope>
    <source>
        <strain evidence="2">IMI 349063</strain>
    </source>
</reference>
<dbReference type="Proteomes" id="UP000092177">
    <property type="component" value="Chromosome 6"/>
</dbReference>
<dbReference type="EMBL" id="LTAN01000006">
    <property type="protein sequence ID" value="OBR07096.1"/>
    <property type="molecule type" value="Genomic_DNA"/>
</dbReference>
<proteinExistence type="predicted"/>